<feature type="transmembrane region" description="Helical" evidence="2">
    <location>
        <begin position="65"/>
        <end position="84"/>
    </location>
</feature>
<feature type="transmembrane region" description="Helical" evidence="2">
    <location>
        <begin position="35"/>
        <end position="53"/>
    </location>
</feature>
<accession>A0AAD3H9E7</accession>
<name>A0AAD3H9E7_9STRA</name>
<keyword evidence="4" id="KW-1185">Reference proteome</keyword>
<reference evidence="3 4" key="1">
    <citation type="journal article" date="2021" name="Sci. Rep.">
        <title>The genome of the diatom Chaetoceros tenuissimus carries an ancient integrated fragment of an extant virus.</title>
        <authorList>
            <person name="Hongo Y."/>
            <person name="Kimura K."/>
            <person name="Takaki Y."/>
            <person name="Yoshida Y."/>
            <person name="Baba S."/>
            <person name="Kobayashi G."/>
            <person name="Nagasaki K."/>
            <person name="Hano T."/>
            <person name="Tomaru Y."/>
        </authorList>
    </citation>
    <scope>NUCLEOTIDE SEQUENCE [LARGE SCALE GENOMIC DNA]</scope>
    <source>
        <strain evidence="3 4">NIES-3715</strain>
    </source>
</reference>
<dbReference type="PANTHER" id="PTHR12242">
    <property type="entry name" value="OS02G0130600 PROTEIN-RELATED"/>
    <property type="match status" value="1"/>
</dbReference>
<feature type="transmembrane region" description="Helical" evidence="2">
    <location>
        <begin position="162"/>
        <end position="183"/>
    </location>
</feature>
<proteinExistence type="predicted"/>
<feature type="region of interest" description="Disordered" evidence="1">
    <location>
        <begin position="280"/>
        <end position="307"/>
    </location>
</feature>
<dbReference type="AlphaFoldDB" id="A0AAD3H9E7"/>
<feature type="transmembrane region" description="Helical" evidence="2">
    <location>
        <begin position="133"/>
        <end position="150"/>
    </location>
</feature>
<dbReference type="GO" id="GO:0016020">
    <property type="term" value="C:membrane"/>
    <property type="evidence" value="ECO:0007669"/>
    <property type="project" value="TreeGrafter"/>
</dbReference>
<organism evidence="3 4">
    <name type="scientific">Chaetoceros tenuissimus</name>
    <dbReference type="NCBI Taxonomy" id="426638"/>
    <lineage>
        <taxon>Eukaryota</taxon>
        <taxon>Sar</taxon>
        <taxon>Stramenopiles</taxon>
        <taxon>Ochrophyta</taxon>
        <taxon>Bacillariophyta</taxon>
        <taxon>Coscinodiscophyceae</taxon>
        <taxon>Chaetocerotophycidae</taxon>
        <taxon>Chaetocerotales</taxon>
        <taxon>Chaetocerotaceae</taxon>
        <taxon>Chaetoceros</taxon>
    </lineage>
</organism>
<feature type="transmembrane region" description="Helical" evidence="2">
    <location>
        <begin position="96"/>
        <end position="121"/>
    </location>
</feature>
<dbReference type="PANTHER" id="PTHR12242:SF48">
    <property type="entry name" value="FAR-17A_AIG1-LIKE PROTEIN"/>
    <property type="match status" value="1"/>
</dbReference>
<feature type="transmembrane region" description="Helical" evidence="2">
    <location>
        <begin position="214"/>
        <end position="236"/>
    </location>
</feature>
<dbReference type="Proteomes" id="UP001054902">
    <property type="component" value="Unassembled WGS sequence"/>
</dbReference>
<evidence type="ECO:0000256" key="2">
    <source>
        <dbReference type="SAM" id="Phobius"/>
    </source>
</evidence>
<protein>
    <submittedName>
        <fullName evidence="3">Uncharacterized protein</fullName>
    </submittedName>
</protein>
<evidence type="ECO:0000256" key="1">
    <source>
        <dbReference type="SAM" id="MobiDB-lite"/>
    </source>
</evidence>
<feature type="compositionally biased region" description="Acidic residues" evidence="1">
    <location>
        <begin position="289"/>
        <end position="306"/>
    </location>
</feature>
<evidence type="ECO:0000313" key="3">
    <source>
        <dbReference type="EMBL" id="GFH55265.1"/>
    </source>
</evidence>
<sequence>MERIKKESKLSFFSRQDANEKTIDIKKTFSPSPKAITFTAKLFIIATIIWDLTQTFDSFGEDTHVWLYYLTKWGFTLGMTYVVFSTISAFHPSEKLVNITWGLFATVMPVQLFVTLNYWVLVYEGGKVPFYSIYEHGLFCLLILIDGFVLHHIPIRMKQGIFSWLFLFVYMIWSVIHAVSGIGNPLYYNTDRNDDVIYEALDWNETPESTGTTAAVLFLIVIPILFFIVFGISLIMPHNYLEENENDNGDIEEGKEESEKLFPVAQPSVENNVIENEEIVNDSEKEAVENESAESAVEEQPQDEEVQDKVVEVTVDEKEQHSEEEVDPTLSETDRVLQEANICCGVPM</sequence>
<dbReference type="EMBL" id="BLLK01000047">
    <property type="protein sequence ID" value="GFH55265.1"/>
    <property type="molecule type" value="Genomic_DNA"/>
</dbReference>
<keyword evidence="2" id="KW-1133">Transmembrane helix</keyword>
<keyword evidence="2" id="KW-0472">Membrane</keyword>
<gene>
    <name evidence="3" type="ORF">CTEN210_11741</name>
</gene>
<comment type="caution">
    <text evidence="3">The sequence shown here is derived from an EMBL/GenBank/DDBJ whole genome shotgun (WGS) entry which is preliminary data.</text>
</comment>
<evidence type="ECO:0000313" key="4">
    <source>
        <dbReference type="Proteomes" id="UP001054902"/>
    </source>
</evidence>
<keyword evidence="2" id="KW-0812">Transmembrane</keyword>